<reference evidence="2" key="1">
    <citation type="submission" date="2019-06" db="EMBL/GenBank/DDBJ databases">
        <authorList>
            <consortium name="Wellcome Sanger Institute Data Sharing"/>
        </authorList>
    </citation>
    <scope>NUCLEOTIDE SEQUENCE [LARGE SCALE GENOMIC DNA]</scope>
</reference>
<dbReference type="Proteomes" id="UP000472263">
    <property type="component" value="Chromosome 9"/>
</dbReference>
<reference evidence="2" key="2">
    <citation type="submission" date="2025-08" db="UniProtKB">
        <authorList>
            <consortium name="Ensembl"/>
        </authorList>
    </citation>
    <scope>IDENTIFICATION</scope>
</reference>
<evidence type="ECO:0000313" key="2">
    <source>
        <dbReference type="Ensembl" id="ENSMMDP00005005224.1"/>
    </source>
</evidence>
<name>A0A667WXQ4_9TELE</name>
<dbReference type="InParanoid" id="A0A667WXQ4"/>
<sequence length="541" mass="61358">SREQENTQSQSLCSILQEQIPISLNKVHYTSHIFHYCLQFAVNNTSCQAVSGSINQFSNKGTMTDDILFTQLLTHDHSYVKPAEEFRPSSPQSLEWLSAEEWEGSEGGSSMEEGLKEEYDDEFDMSDFESSSDENESASDVVDEELNLSQDRKSIVSIQELLKLFCVCHWGGCGKCLVQSPTLRKSGFGLQIKTECIDGHDYTWNSQPLIRGVMECNVSIPAASFTTGNECSPFLEICDTIGLETLSKREWFNIQKAYVIPEVNEVWTLHNEAVLAAVCDEPLVVCGDCRYDSPGHNATFGTYSLLDTKSDLVVAQETVKVTEVKNSYWLEVEGMERCLSQLAQYGVLTSVIATDCHPSVQKVLREKHTNIQHEYDLWHIVKSVKKRLLKSHNEELYDTCKGSVTRLKEKWISILHHITNVHHWTCGETMNKCEHPPYTLEEESMRPWLQPNSAAFEHLQKVVLDKVLLKKLEKTTKGIHTGQLESLHSLYTKYATKRKKFLRESFEARLRVAALDHNNTADLTLLISPVPICTVTSHLLT</sequence>
<evidence type="ECO:0000256" key="1">
    <source>
        <dbReference type="SAM" id="MobiDB-lite"/>
    </source>
</evidence>
<feature type="region of interest" description="Disordered" evidence="1">
    <location>
        <begin position="125"/>
        <end position="144"/>
    </location>
</feature>
<proteinExistence type="predicted"/>
<dbReference type="GeneTree" id="ENSGT00940000164945"/>
<organism evidence="2 3">
    <name type="scientific">Myripristis murdjan</name>
    <name type="common">pinecone soldierfish</name>
    <dbReference type="NCBI Taxonomy" id="586833"/>
    <lineage>
        <taxon>Eukaryota</taxon>
        <taxon>Metazoa</taxon>
        <taxon>Chordata</taxon>
        <taxon>Craniata</taxon>
        <taxon>Vertebrata</taxon>
        <taxon>Euteleostomi</taxon>
        <taxon>Actinopterygii</taxon>
        <taxon>Neopterygii</taxon>
        <taxon>Teleostei</taxon>
        <taxon>Neoteleostei</taxon>
        <taxon>Acanthomorphata</taxon>
        <taxon>Holocentriformes</taxon>
        <taxon>Holocentridae</taxon>
        <taxon>Myripristis</taxon>
    </lineage>
</organism>
<dbReference type="PANTHER" id="PTHR31751:SF42">
    <property type="entry name" value="PROTEIN CBG10204"/>
    <property type="match status" value="1"/>
</dbReference>
<dbReference type="Ensembl" id="ENSMMDT00005005369.1">
    <property type="protein sequence ID" value="ENSMMDP00005005224.1"/>
    <property type="gene ID" value="ENSMMDG00005002916.1"/>
</dbReference>
<dbReference type="PANTHER" id="PTHR31751">
    <property type="entry name" value="SI:CH211-108C17.2-RELATED-RELATED"/>
    <property type="match status" value="1"/>
</dbReference>
<evidence type="ECO:0000313" key="3">
    <source>
        <dbReference type="Proteomes" id="UP000472263"/>
    </source>
</evidence>
<accession>A0A667WXQ4</accession>
<dbReference type="AlphaFoldDB" id="A0A667WXQ4"/>
<reference evidence="2" key="3">
    <citation type="submission" date="2025-09" db="UniProtKB">
        <authorList>
            <consortium name="Ensembl"/>
        </authorList>
    </citation>
    <scope>IDENTIFICATION</scope>
</reference>
<protein>
    <submittedName>
        <fullName evidence="2">Uncharacterized protein</fullName>
    </submittedName>
</protein>
<keyword evidence="3" id="KW-1185">Reference proteome</keyword>
<dbReference type="FunCoup" id="A0A667WXQ4">
    <property type="interactions" value="2"/>
</dbReference>